<dbReference type="EMBL" id="BMEC01000009">
    <property type="protein sequence ID" value="GGC42114.1"/>
    <property type="molecule type" value="Genomic_DNA"/>
</dbReference>
<reference evidence="3" key="1">
    <citation type="journal article" date="2019" name="Int. J. Syst. Evol. Microbiol.">
        <title>The Global Catalogue of Microorganisms (GCM) 10K type strain sequencing project: providing services to taxonomists for standard genome sequencing and annotation.</title>
        <authorList>
            <consortium name="The Broad Institute Genomics Platform"/>
            <consortium name="The Broad Institute Genome Sequencing Center for Infectious Disease"/>
            <person name="Wu L."/>
            <person name="Ma J."/>
        </authorList>
    </citation>
    <scope>NUCLEOTIDE SEQUENCE [LARGE SCALE GENOMIC DNA]</scope>
    <source>
        <strain evidence="3">CGMCC 1.10832</strain>
    </source>
</reference>
<evidence type="ECO:0008006" key="4">
    <source>
        <dbReference type="Google" id="ProtNLM"/>
    </source>
</evidence>
<evidence type="ECO:0000313" key="2">
    <source>
        <dbReference type="EMBL" id="GGC42114.1"/>
    </source>
</evidence>
<accession>A0ABQ1MKF0</accession>
<feature type="signal peptide" evidence="1">
    <location>
        <begin position="1"/>
        <end position="22"/>
    </location>
</feature>
<evidence type="ECO:0000256" key="1">
    <source>
        <dbReference type="SAM" id="SignalP"/>
    </source>
</evidence>
<feature type="chain" id="PRO_5047125854" description="DUF4625 domain-containing protein" evidence="1">
    <location>
        <begin position="23"/>
        <end position="320"/>
    </location>
</feature>
<dbReference type="PROSITE" id="PS51257">
    <property type="entry name" value="PROKAR_LIPOPROTEIN"/>
    <property type="match status" value="1"/>
</dbReference>
<name>A0ABQ1MKF0_9BACT</name>
<sequence>MKKLFRNAWMLSAIAGTLFFTACDDEDEVSSNPSVSIEVADEQDTYSVGETVNFEVNFTSTANVVGASVDVSTEENDFDLTISNGGIVSNVVDLNFFNVAGVQEGNFTISGFVIPEEAAGSTLTFEITMQDSEGRTGTANAELVVEERGIEFYEQVLFGAQGNAEEGFYNAISNIRYGYAEAREASGSSGSPVDFAYYWGSNNKNSIAAIDDAGLHSVYNSVDLPISGVFGTRNSTRFRVTELSPADFNAIENNSDLVASAASELNTNTAATQLAVGSVVAFKLDEDRGDYVGLIHVTAINDTNGEGTITIEVKVQSTVE</sequence>
<gene>
    <name evidence="2" type="ORF">GCM10011506_29590</name>
</gene>
<dbReference type="RefSeq" id="WP_188464827.1">
    <property type="nucleotide sequence ID" value="NZ_BAABHU010000009.1"/>
</dbReference>
<proteinExistence type="predicted"/>
<dbReference type="Proteomes" id="UP000636010">
    <property type="component" value="Unassembled WGS sequence"/>
</dbReference>
<organism evidence="2 3">
    <name type="scientific">Marivirga lumbricoides</name>
    <dbReference type="NCBI Taxonomy" id="1046115"/>
    <lineage>
        <taxon>Bacteria</taxon>
        <taxon>Pseudomonadati</taxon>
        <taxon>Bacteroidota</taxon>
        <taxon>Cytophagia</taxon>
        <taxon>Cytophagales</taxon>
        <taxon>Marivirgaceae</taxon>
        <taxon>Marivirga</taxon>
    </lineage>
</organism>
<keyword evidence="3" id="KW-1185">Reference proteome</keyword>
<evidence type="ECO:0000313" key="3">
    <source>
        <dbReference type="Proteomes" id="UP000636010"/>
    </source>
</evidence>
<protein>
    <recommendedName>
        <fullName evidence="4">DUF4625 domain-containing protein</fullName>
    </recommendedName>
</protein>
<keyword evidence="1" id="KW-0732">Signal</keyword>
<comment type="caution">
    <text evidence="2">The sequence shown here is derived from an EMBL/GenBank/DDBJ whole genome shotgun (WGS) entry which is preliminary data.</text>
</comment>